<protein>
    <recommendedName>
        <fullName evidence="4">Secreted protein</fullName>
    </recommendedName>
</protein>
<evidence type="ECO:0000313" key="2">
    <source>
        <dbReference type="EMBL" id="CEK69325.1"/>
    </source>
</evidence>
<sequence>MQLMKMFLVHRSCLLSLAHRKCLTTTITDLVIQDQTSTIQLEPLGRLLTLTEVLVQTGNRCNSQPAP</sequence>
<organism evidence="3">
    <name type="scientific">Arion vulgaris</name>
    <dbReference type="NCBI Taxonomy" id="1028688"/>
    <lineage>
        <taxon>Eukaryota</taxon>
        <taxon>Metazoa</taxon>
        <taxon>Spiralia</taxon>
        <taxon>Lophotrochozoa</taxon>
        <taxon>Mollusca</taxon>
        <taxon>Gastropoda</taxon>
        <taxon>Heterobranchia</taxon>
        <taxon>Euthyneura</taxon>
        <taxon>Panpulmonata</taxon>
        <taxon>Eupulmonata</taxon>
        <taxon>Stylommatophora</taxon>
        <taxon>Helicina</taxon>
        <taxon>Arionoidea</taxon>
        <taxon>Arionidae</taxon>
        <taxon>Arion</taxon>
    </lineage>
</organism>
<name>A0A0B6ZN81_9EUPU</name>
<reference evidence="3" key="1">
    <citation type="submission" date="2014-12" db="EMBL/GenBank/DDBJ databases">
        <title>Insight into the proteome of Arion vulgaris.</title>
        <authorList>
            <person name="Aradska J."/>
            <person name="Bulat T."/>
            <person name="Smidak R."/>
            <person name="Sarate P."/>
            <person name="Gangsoo J."/>
            <person name="Sialana F."/>
            <person name="Bilban M."/>
            <person name="Lubec G."/>
        </authorList>
    </citation>
    <scope>NUCLEOTIDE SEQUENCE</scope>
    <source>
        <tissue evidence="3">Skin</tissue>
    </source>
</reference>
<evidence type="ECO:0000256" key="1">
    <source>
        <dbReference type="SAM" id="SignalP"/>
    </source>
</evidence>
<gene>
    <name evidence="3" type="primary">ORF69832</name>
    <name evidence="2" type="synonym">ORF69827</name>
</gene>
<dbReference type="EMBL" id="HACG01022461">
    <property type="protein sequence ID" value="CEK69326.1"/>
    <property type="molecule type" value="Transcribed_RNA"/>
</dbReference>
<dbReference type="EMBL" id="HACG01022460">
    <property type="protein sequence ID" value="CEK69325.1"/>
    <property type="molecule type" value="Transcribed_RNA"/>
</dbReference>
<accession>A0A0B6ZN81</accession>
<feature type="signal peptide" evidence="1">
    <location>
        <begin position="1"/>
        <end position="18"/>
    </location>
</feature>
<feature type="chain" id="PRO_5007391664" description="Secreted protein" evidence="1">
    <location>
        <begin position="19"/>
        <end position="67"/>
    </location>
</feature>
<evidence type="ECO:0000313" key="3">
    <source>
        <dbReference type="EMBL" id="CEK69326.1"/>
    </source>
</evidence>
<evidence type="ECO:0008006" key="4">
    <source>
        <dbReference type="Google" id="ProtNLM"/>
    </source>
</evidence>
<proteinExistence type="predicted"/>
<dbReference type="AlphaFoldDB" id="A0A0B6ZN81"/>
<keyword evidence="1" id="KW-0732">Signal</keyword>